<gene>
    <name evidence="1" type="ORF">OOU_Y34scaffold00552g107</name>
</gene>
<dbReference type="AlphaFoldDB" id="A0AA97PKP3"/>
<name>A0AA97PKP3_PYRO3</name>
<dbReference type="Proteomes" id="UP000011086">
    <property type="component" value="Unassembled WGS sequence"/>
</dbReference>
<proteinExistence type="predicted"/>
<evidence type="ECO:0000313" key="1">
    <source>
        <dbReference type="EMBL" id="ELQ38152.1"/>
    </source>
</evidence>
<accession>A0AA97PKP3</accession>
<dbReference type="EMBL" id="JH793052">
    <property type="protein sequence ID" value="ELQ38152.1"/>
    <property type="molecule type" value="Genomic_DNA"/>
</dbReference>
<sequence length="76" mass="8426">MSPSGELQMAQVKRYTGSILNCRWKPHFCSSPSQFRTTVFCGTISRNVTMGGYRTGDPVCNLLRPALAGHWVFLGC</sequence>
<reference evidence="1" key="1">
    <citation type="journal article" date="2012" name="PLoS Genet.">
        <title>Comparative analysis of the genomes of two field isolates of the rice blast fungus Magnaporthe oryzae.</title>
        <authorList>
            <person name="Xue M."/>
            <person name="Yang J."/>
            <person name="Li Z."/>
            <person name="Hu S."/>
            <person name="Yao N."/>
            <person name="Dean R.A."/>
            <person name="Zhao W."/>
            <person name="Shen M."/>
            <person name="Zhang H."/>
            <person name="Li C."/>
            <person name="Liu L."/>
            <person name="Cao L."/>
            <person name="Xu X."/>
            <person name="Xing Y."/>
            <person name="Hsiang T."/>
            <person name="Zhang Z."/>
            <person name="Xu J.R."/>
            <person name="Peng Y.L."/>
        </authorList>
    </citation>
    <scope>NUCLEOTIDE SEQUENCE</scope>
    <source>
        <strain evidence="1">Y34</strain>
    </source>
</reference>
<protein>
    <submittedName>
        <fullName evidence="1">Uncharacterized protein</fullName>
    </submittedName>
</protein>
<organism evidence="1">
    <name type="scientific">Pyricularia oryzae (strain Y34)</name>
    <name type="common">Rice blast fungus</name>
    <name type="synonym">Magnaporthe oryzae</name>
    <dbReference type="NCBI Taxonomy" id="1143189"/>
    <lineage>
        <taxon>Eukaryota</taxon>
        <taxon>Fungi</taxon>
        <taxon>Dikarya</taxon>
        <taxon>Ascomycota</taxon>
        <taxon>Pezizomycotina</taxon>
        <taxon>Sordariomycetes</taxon>
        <taxon>Sordariomycetidae</taxon>
        <taxon>Magnaporthales</taxon>
        <taxon>Pyriculariaceae</taxon>
        <taxon>Pyricularia</taxon>
    </lineage>
</organism>